<name>A0ABQ4CYX9_9ACTN</name>
<evidence type="ECO:0008006" key="3">
    <source>
        <dbReference type="Google" id="ProtNLM"/>
    </source>
</evidence>
<dbReference type="EMBL" id="BONE01000062">
    <property type="protein sequence ID" value="GIF76496.1"/>
    <property type="molecule type" value="Genomic_DNA"/>
</dbReference>
<comment type="caution">
    <text evidence="1">The sequence shown here is derived from an EMBL/GenBank/DDBJ whole genome shotgun (WGS) entry which is preliminary data.</text>
</comment>
<accession>A0ABQ4CYX9</accession>
<dbReference type="Proteomes" id="UP000604117">
    <property type="component" value="Unassembled WGS sequence"/>
</dbReference>
<sequence>MATATIRARGWALFDEIVAAASREGYTNPWRRPDSGGDPIYEPDYDTLERLLGVPLLLGATSQTGVPALALDVWAAYELRRSGFSPDVVWPRAEAPRVLPTDVALLLRSLPLSLQGQVRQAVGRGAGSANANILGKNYVKQVDVGISAWNTGPELLISTKRMDSSFGKNAANRVEESYGDAKNLRLRHPLAALGFLYGLRSTALTTEPEKAAWLIDLLAKLGEEDDAYHAVGLLIPHWGDDHVEPPSDQVGEDPRDDPLVAAGVQAPLLDAPEGADDRNDSLSADLDRLPTVILLRGQVPPELDPGRFLGLMVSRVLKHSPINFHLEARERRASCDVLPAGGESLSLW</sequence>
<keyword evidence="2" id="KW-1185">Reference proteome</keyword>
<evidence type="ECO:0000313" key="2">
    <source>
        <dbReference type="Proteomes" id="UP000604117"/>
    </source>
</evidence>
<organism evidence="1 2">
    <name type="scientific">Asanoa siamensis</name>
    <dbReference type="NCBI Taxonomy" id="926357"/>
    <lineage>
        <taxon>Bacteria</taxon>
        <taxon>Bacillati</taxon>
        <taxon>Actinomycetota</taxon>
        <taxon>Actinomycetes</taxon>
        <taxon>Micromonosporales</taxon>
        <taxon>Micromonosporaceae</taxon>
        <taxon>Asanoa</taxon>
    </lineage>
</organism>
<gene>
    <name evidence="1" type="ORF">Asi02nite_60140</name>
</gene>
<reference evidence="1 2" key="1">
    <citation type="submission" date="2021-01" db="EMBL/GenBank/DDBJ databases">
        <title>Whole genome shotgun sequence of Asanoa siamensis NBRC 107932.</title>
        <authorList>
            <person name="Komaki H."/>
            <person name="Tamura T."/>
        </authorList>
    </citation>
    <scope>NUCLEOTIDE SEQUENCE [LARGE SCALE GENOMIC DNA]</scope>
    <source>
        <strain evidence="1 2">NBRC 107932</strain>
    </source>
</reference>
<evidence type="ECO:0000313" key="1">
    <source>
        <dbReference type="EMBL" id="GIF76496.1"/>
    </source>
</evidence>
<proteinExistence type="predicted"/>
<protein>
    <recommendedName>
        <fullName evidence="3">Type I-U CRISPR-associated protein Csx17</fullName>
    </recommendedName>
</protein>